<accession>A0A7K1TK79</accession>
<keyword evidence="6" id="KW-0472">Membrane</keyword>
<dbReference type="InterPro" id="IPR050351">
    <property type="entry name" value="BphY/WalK/GraS-like"/>
</dbReference>
<dbReference type="PROSITE" id="PS50113">
    <property type="entry name" value="PAC"/>
    <property type="match status" value="1"/>
</dbReference>
<organism evidence="10 11">
    <name type="scientific">Hymenobacter ginkgonis</name>
    <dbReference type="NCBI Taxonomy" id="2682976"/>
    <lineage>
        <taxon>Bacteria</taxon>
        <taxon>Pseudomonadati</taxon>
        <taxon>Bacteroidota</taxon>
        <taxon>Cytophagia</taxon>
        <taxon>Cytophagales</taxon>
        <taxon>Hymenobacteraceae</taxon>
        <taxon>Hymenobacter</taxon>
    </lineage>
</organism>
<evidence type="ECO:0000313" key="11">
    <source>
        <dbReference type="Proteomes" id="UP000441336"/>
    </source>
</evidence>
<dbReference type="InterPro" id="IPR003661">
    <property type="entry name" value="HisK_dim/P_dom"/>
</dbReference>
<dbReference type="InterPro" id="IPR000014">
    <property type="entry name" value="PAS"/>
</dbReference>
<dbReference type="SUPFAM" id="SSF55785">
    <property type="entry name" value="PYP-like sensor domain (PAS domain)"/>
    <property type="match status" value="4"/>
</dbReference>
<dbReference type="SMART" id="SM00388">
    <property type="entry name" value="HisKA"/>
    <property type="match status" value="1"/>
</dbReference>
<dbReference type="SMART" id="SM00091">
    <property type="entry name" value="PAS"/>
    <property type="match status" value="4"/>
</dbReference>
<feature type="coiled-coil region" evidence="7">
    <location>
        <begin position="277"/>
        <end position="304"/>
    </location>
</feature>
<dbReference type="GO" id="GO:0030295">
    <property type="term" value="F:protein kinase activator activity"/>
    <property type="evidence" value="ECO:0007669"/>
    <property type="project" value="TreeGrafter"/>
</dbReference>
<keyword evidence="7" id="KW-0175">Coiled coil</keyword>
<dbReference type="Gene3D" id="3.30.450.20">
    <property type="entry name" value="PAS domain"/>
    <property type="match status" value="4"/>
</dbReference>
<dbReference type="GO" id="GO:0016020">
    <property type="term" value="C:membrane"/>
    <property type="evidence" value="ECO:0007669"/>
    <property type="project" value="UniProtKB-SubCell"/>
</dbReference>
<dbReference type="Pfam" id="PF02518">
    <property type="entry name" value="HATPase_c"/>
    <property type="match status" value="1"/>
</dbReference>
<proteinExistence type="predicted"/>
<dbReference type="SUPFAM" id="SSF47384">
    <property type="entry name" value="Homodimeric domain of signal transducing histidine kinase"/>
    <property type="match status" value="1"/>
</dbReference>
<dbReference type="CDD" id="cd00082">
    <property type="entry name" value="HisKA"/>
    <property type="match status" value="1"/>
</dbReference>
<name>A0A7K1TK79_9BACT</name>
<evidence type="ECO:0000256" key="1">
    <source>
        <dbReference type="ARBA" id="ARBA00000085"/>
    </source>
</evidence>
<evidence type="ECO:0000256" key="5">
    <source>
        <dbReference type="ARBA" id="ARBA00022777"/>
    </source>
</evidence>
<evidence type="ECO:0000313" key="10">
    <source>
        <dbReference type="EMBL" id="MVN78809.1"/>
    </source>
</evidence>
<evidence type="ECO:0000256" key="6">
    <source>
        <dbReference type="ARBA" id="ARBA00023136"/>
    </source>
</evidence>
<dbReference type="InterPro" id="IPR000700">
    <property type="entry name" value="PAS-assoc_C"/>
</dbReference>
<reference evidence="10 11" key="1">
    <citation type="submission" date="2019-12" db="EMBL/GenBank/DDBJ databases">
        <title>Hymenobacter sp. HMF4947 Genome sequencing and assembly.</title>
        <authorList>
            <person name="Kang H."/>
            <person name="Cha I."/>
            <person name="Kim H."/>
            <person name="Joh K."/>
        </authorList>
    </citation>
    <scope>NUCLEOTIDE SEQUENCE [LARGE SCALE GENOMIC DNA]</scope>
    <source>
        <strain evidence="10 11">HMF4947</strain>
    </source>
</reference>
<dbReference type="PANTHER" id="PTHR42878:SF15">
    <property type="entry name" value="BACTERIOPHYTOCHROME"/>
    <property type="match status" value="1"/>
</dbReference>
<feature type="domain" description="PAC" evidence="9">
    <location>
        <begin position="376"/>
        <end position="431"/>
    </location>
</feature>
<keyword evidence="11" id="KW-1185">Reference proteome</keyword>
<dbReference type="SMART" id="SM00387">
    <property type="entry name" value="HATPase_c"/>
    <property type="match status" value="1"/>
</dbReference>
<evidence type="ECO:0000259" key="9">
    <source>
        <dbReference type="PROSITE" id="PS50113"/>
    </source>
</evidence>
<dbReference type="GO" id="GO:0000155">
    <property type="term" value="F:phosphorelay sensor kinase activity"/>
    <property type="evidence" value="ECO:0007669"/>
    <property type="project" value="InterPro"/>
</dbReference>
<comment type="caution">
    <text evidence="10">The sequence shown here is derived from an EMBL/GenBank/DDBJ whole genome shotgun (WGS) entry which is preliminary data.</text>
</comment>
<dbReference type="InterPro" id="IPR036097">
    <property type="entry name" value="HisK_dim/P_sf"/>
</dbReference>
<dbReference type="Pfam" id="PF08448">
    <property type="entry name" value="PAS_4"/>
    <property type="match status" value="4"/>
</dbReference>
<dbReference type="EC" id="2.7.13.3" evidence="2"/>
<dbReference type="AlphaFoldDB" id="A0A7K1TK79"/>
<dbReference type="PRINTS" id="PR00344">
    <property type="entry name" value="BCTRLSENSOR"/>
</dbReference>
<dbReference type="Proteomes" id="UP000441336">
    <property type="component" value="Unassembled WGS sequence"/>
</dbReference>
<evidence type="ECO:0000256" key="7">
    <source>
        <dbReference type="SAM" id="Coils"/>
    </source>
</evidence>
<dbReference type="InterPro" id="IPR013656">
    <property type="entry name" value="PAS_4"/>
</dbReference>
<dbReference type="PANTHER" id="PTHR42878">
    <property type="entry name" value="TWO-COMPONENT HISTIDINE KINASE"/>
    <property type="match status" value="1"/>
</dbReference>
<keyword evidence="5" id="KW-0418">Kinase</keyword>
<dbReference type="Pfam" id="PF00512">
    <property type="entry name" value="HisKA"/>
    <property type="match status" value="1"/>
</dbReference>
<dbReference type="RefSeq" id="WP_157569291.1">
    <property type="nucleotide sequence ID" value="NZ_WQKZ01000007.1"/>
</dbReference>
<keyword evidence="4" id="KW-0808">Transferase</keyword>
<dbReference type="SUPFAM" id="SSF55874">
    <property type="entry name" value="ATPase domain of HSP90 chaperone/DNA topoisomerase II/histidine kinase"/>
    <property type="match status" value="1"/>
</dbReference>
<evidence type="ECO:0000256" key="2">
    <source>
        <dbReference type="ARBA" id="ARBA00012438"/>
    </source>
</evidence>
<dbReference type="InterPro" id="IPR004358">
    <property type="entry name" value="Sig_transdc_His_kin-like_C"/>
</dbReference>
<dbReference type="InterPro" id="IPR035965">
    <property type="entry name" value="PAS-like_dom_sf"/>
</dbReference>
<evidence type="ECO:0000256" key="3">
    <source>
        <dbReference type="ARBA" id="ARBA00022553"/>
    </source>
</evidence>
<sequence>MTLFPLVPAEQLLPALLDLSVSGVVGYAPVLDATGQVVDFSFAYLNPAAQRLLGLPAQPAVTYRQQFTELKAGFEFHRAAYLAGGEPCHLAANYHQPGAYDAYFRLAAQRVGELLLVSFTTSAEQERQEVEQALRASQARERAAQAAVETERQRLADFLLQAPAIIVAFEGPAHTYVLANANYQALVGERPLLGRPLREAVPEIAQQPQLLAQLDHVYQTGETYYGQEIETQSDRTNSGALTTTYFNLVHQATRDAQGHISGVITFAYDVTAQVLARRQVEQLNQELETRVQQRTQALAEQRRQLRQILAQVPAAIASLEGPEHRFAFTNDIYRTLVGNRATLGQPSAEAQPELVAQGFIDLLDRVYTTGEPYLGREIPVRLLDAATQQTQTLYVDFSYQPLRDEQGGITGILTFAVDETEKVLARRQADTLQAALLTVAQRQAQEREDLFQTFEQAPAAIMLLREPEHRIEYANPAYQRFFPGQALQGHRLADAHPNAEASGALARLDRVYQSGETFVGREEPVLLTLEEGQPPQTRYFNFTYQPYRENDQTVGVSVFATDATEQALARQQREAQQSELRRIFEQAPVAIAIMRGPSLVVELANQAVAAIWGRSSAQTLGRPYFEAVPDTAGQGFEEILAGVLRTGEPFFVREAPVTLDRGHTDLPTQAYVNFGFHPLYDEHGATWGLIAVGTEVTEQVLARQQVQELNKELAGLNHTLQLTNTELNQSNTQLTRTNVDLDTFVYTASHDLKAPITNIEGLLTALHDVLPAQVQSEETTAHILRLLQGAVERFQLTIEQLTDISRLQQAQNLPAEQVHLGPVVADVRLDLLPQLTAAGAQLTVDISPDSQVLFAPKNLRSVVYNLLSNAIKYRAPDRVPVIALRATRAPGAVVLTVQDNGLGLSEAQQRQLFGLFQRLHTHVEGTGVGLYMVKRIVENAGGTITVQSREGVGATFTVRLPLSSVSP</sequence>
<evidence type="ECO:0000256" key="4">
    <source>
        <dbReference type="ARBA" id="ARBA00022679"/>
    </source>
</evidence>
<dbReference type="GO" id="GO:0007234">
    <property type="term" value="P:osmosensory signaling via phosphorelay pathway"/>
    <property type="evidence" value="ECO:0007669"/>
    <property type="project" value="TreeGrafter"/>
</dbReference>
<dbReference type="GO" id="GO:0000156">
    <property type="term" value="F:phosphorelay response regulator activity"/>
    <property type="evidence" value="ECO:0007669"/>
    <property type="project" value="TreeGrafter"/>
</dbReference>
<dbReference type="PROSITE" id="PS50109">
    <property type="entry name" value="HIS_KIN"/>
    <property type="match status" value="1"/>
</dbReference>
<dbReference type="InterPro" id="IPR003594">
    <property type="entry name" value="HATPase_dom"/>
</dbReference>
<evidence type="ECO:0000259" key="8">
    <source>
        <dbReference type="PROSITE" id="PS50109"/>
    </source>
</evidence>
<dbReference type="Gene3D" id="3.30.565.10">
    <property type="entry name" value="Histidine kinase-like ATPase, C-terminal domain"/>
    <property type="match status" value="1"/>
</dbReference>
<dbReference type="InterPro" id="IPR036890">
    <property type="entry name" value="HATPase_C_sf"/>
</dbReference>
<dbReference type="InterPro" id="IPR005467">
    <property type="entry name" value="His_kinase_dom"/>
</dbReference>
<comment type="catalytic activity">
    <reaction evidence="1">
        <text>ATP + protein L-histidine = ADP + protein N-phospho-L-histidine.</text>
        <dbReference type="EC" id="2.7.13.3"/>
    </reaction>
</comment>
<keyword evidence="3" id="KW-0597">Phosphoprotein</keyword>
<dbReference type="EMBL" id="WQKZ01000007">
    <property type="protein sequence ID" value="MVN78809.1"/>
    <property type="molecule type" value="Genomic_DNA"/>
</dbReference>
<dbReference type="Gene3D" id="1.10.287.130">
    <property type="match status" value="1"/>
</dbReference>
<gene>
    <name evidence="10" type="ORF">GO988_20950</name>
</gene>
<feature type="domain" description="Histidine kinase" evidence="8">
    <location>
        <begin position="747"/>
        <end position="964"/>
    </location>
</feature>
<protein>
    <recommendedName>
        <fullName evidence="2">histidine kinase</fullName>
        <ecNumber evidence="2">2.7.13.3</ecNumber>
    </recommendedName>
</protein>